<organism evidence="1 2">
    <name type="scientific">Dialister micraerophilus UPII 345-E</name>
    <dbReference type="NCBI Taxonomy" id="910314"/>
    <lineage>
        <taxon>Bacteria</taxon>
        <taxon>Bacillati</taxon>
        <taxon>Bacillota</taxon>
        <taxon>Negativicutes</taxon>
        <taxon>Veillonellales</taxon>
        <taxon>Veillonellaceae</taxon>
        <taxon>Dialister</taxon>
    </lineage>
</organism>
<dbReference type="RefSeq" id="WP_007555100.1">
    <property type="nucleotide sequence ID" value="NZ_AENT01000027.1"/>
</dbReference>
<dbReference type="AlphaFoldDB" id="E4LA44"/>
<evidence type="ECO:0000313" key="1">
    <source>
        <dbReference type="EMBL" id="EFR42341.1"/>
    </source>
</evidence>
<evidence type="ECO:0000313" key="2">
    <source>
        <dbReference type="Proteomes" id="UP000004594"/>
    </source>
</evidence>
<gene>
    <name evidence="1" type="ORF">HMPREF9220_0611</name>
</gene>
<accession>E4LA44</accession>
<comment type="caution">
    <text evidence="1">The sequence shown here is derived from an EMBL/GenBank/DDBJ whole genome shotgun (WGS) entry which is preliminary data.</text>
</comment>
<proteinExistence type="predicted"/>
<dbReference type="Proteomes" id="UP000004594">
    <property type="component" value="Unassembled WGS sequence"/>
</dbReference>
<evidence type="ECO:0008006" key="3">
    <source>
        <dbReference type="Google" id="ProtNLM"/>
    </source>
</evidence>
<name>E4LA44_9FIRM</name>
<sequence>MANSIKKFPHDKIKALPSYPFEISPEDTSRVSKFEDGTTQGLKIKTRSRAVYSVNYNDITYEDFRIIYSFLKDEVNFGASSFLWINPITNETQEVRLLKIKKAINTSINYWSINFEVGEI</sequence>
<protein>
    <recommendedName>
        <fullName evidence="3">Phage minor tail protein</fullName>
    </recommendedName>
</protein>
<reference evidence="1 2" key="1">
    <citation type="submission" date="2010-11" db="EMBL/GenBank/DDBJ databases">
        <authorList>
            <person name="Durkin A.S."/>
            <person name="Madupu R."/>
            <person name="Torralba M."/>
            <person name="Gillis M."/>
            <person name="Methe B."/>
            <person name="Sutton G."/>
            <person name="Nelson K.E."/>
        </authorList>
    </citation>
    <scope>NUCLEOTIDE SEQUENCE [LARGE SCALE GENOMIC DNA]</scope>
    <source>
        <strain evidence="1 2">UPII 345-E</strain>
    </source>
</reference>
<dbReference type="EMBL" id="AENT01000027">
    <property type="protein sequence ID" value="EFR42341.1"/>
    <property type="molecule type" value="Genomic_DNA"/>
</dbReference>